<dbReference type="PANTHER" id="PTHR46357">
    <property type="entry name" value="TRANSCRIPTIONAL REGULATOR ATRX"/>
    <property type="match status" value="1"/>
</dbReference>
<reference evidence="16 17" key="1">
    <citation type="journal article" date="2023" name="Insect Mol. Biol.">
        <title>Genome sequencing provides insights into the evolution of gene families encoding plant cell wall-degrading enzymes in longhorned beetles.</title>
        <authorList>
            <person name="Shin N.R."/>
            <person name="Okamura Y."/>
            <person name="Kirsch R."/>
            <person name="Pauchet Y."/>
        </authorList>
    </citation>
    <scope>NUCLEOTIDE SEQUENCE [LARGE SCALE GENOMIC DNA]</scope>
    <source>
        <strain evidence="16">EAD_L_NR</strain>
    </source>
</reference>
<dbReference type="GO" id="GO:0031297">
    <property type="term" value="P:replication fork processing"/>
    <property type="evidence" value="ECO:0007669"/>
    <property type="project" value="TreeGrafter"/>
</dbReference>
<dbReference type="GO" id="GO:0031490">
    <property type="term" value="F:chromatin DNA binding"/>
    <property type="evidence" value="ECO:0007669"/>
    <property type="project" value="TreeGrafter"/>
</dbReference>
<dbReference type="Pfam" id="PF17981">
    <property type="entry name" value="ADD_ATRX"/>
    <property type="match status" value="1"/>
</dbReference>
<protein>
    <recommendedName>
        <fullName evidence="15">PHD-type domain-containing protein</fullName>
    </recommendedName>
</protein>
<dbReference type="GO" id="GO:0005524">
    <property type="term" value="F:ATP binding"/>
    <property type="evidence" value="ECO:0007669"/>
    <property type="project" value="UniProtKB-KW"/>
</dbReference>
<evidence type="ECO:0000256" key="4">
    <source>
        <dbReference type="ARBA" id="ARBA00022741"/>
    </source>
</evidence>
<evidence type="ECO:0000256" key="13">
    <source>
        <dbReference type="ARBA" id="ARBA00047995"/>
    </source>
</evidence>
<dbReference type="GO" id="GO:0005634">
    <property type="term" value="C:nucleus"/>
    <property type="evidence" value="ECO:0007669"/>
    <property type="project" value="UniProtKB-SubCell"/>
</dbReference>
<evidence type="ECO:0000256" key="1">
    <source>
        <dbReference type="ARBA" id="ARBA00004123"/>
    </source>
</evidence>
<dbReference type="GO" id="GO:0010468">
    <property type="term" value="P:regulation of gene expression"/>
    <property type="evidence" value="ECO:0007669"/>
    <property type="project" value="UniProtKB-ARBA"/>
</dbReference>
<evidence type="ECO:0000256" key="10">
    <source>
        <dbReference type="ARBA" id="ARBA00023125"/>
    </source>
</evidence>
<evidence type="ECO:0000313" key="16">
    <source>
        <dbReference type="EMBL" id="KAJ8919378.1"/>
    </source>
</evidence>
<dbReference type="GO" id="GO:0006281">
    <property type="term" value="P:DNA repair"/>
    <property type="evidence" value="ECO:0007669"/>
    <property type="project" value="UniProtKB-KW"/>
</dbReference>
<feature type="compositionally biased region" description="Low complexity" evidence="14">
    <location>
        <begin position="69"/>
        <end position="82"/>
    </location>
</feature>
<keyword evidence="10" id="KW-0238">DNA-binding</keyword>
<keyword evidence="12" id="KW-0539">Nucleus</keyword>
<dbReference type="InterPro" id="IPR052131">
    <property type="entry name" value="ATRX_domain-containing"/>
</dbReference>
<comment type="caution">
    <text evidence="16">The sequence shown here is derived from an EMBL/GenBank/DDBJ whole genome shotgun (WGS) entry which is preliminary data.</text>
</comment>
<feature type="compositionally biased region" description="Basic and acidic residues" evidence="14">
    <location>
        <begin position="869"/>
        <end position="884"/>
    </location>
</feature>
<feature type="compositionally biased region" description="Basic and acidic residues" evidence="14">
    <location>
        <begin position="905"/>
        <end position="916"/>
    </location>
</feature>
<dbReference type="GO" id="GO:0005721">
    <property type="term" value="C:pericentric heterochromatin"/>
    <property type="evidence" value="ECO:0007669"/>
    <property type="project" value="TreeGrafter"/>
</dbReference>
<feature type="compositionally biased region" description="Basic and acidic residues" evidence="14">
    <location>
        <begin position="99"/>
        <end position="122"/>
    </location>
</feature>
<evidence type="ECO:0000313" key="17">
    <source>
        <dbReference type="Proteomes" id="UP001159042"/>
    </source>
</evidence>
<comment type="similarity">
    <text evidence="2">Belongs to the SNF2/RAD54 helicase family.</text>
</comment>
<dbReference type="InterPro" id="IPR041430">
    <property type="entry name" value="ADD_ATRX"/>
</dbReference>
<evidence type="ECO:0000259" key="15">
    <source>
        <dbReference type="PROSITE" id="PS51533"/>
    </source>
</evidence>
<feature type="region of interest" description="Disordered" evidence="14">
    <location>
        <begin position="480"/>
        <end position="504"/>
    </location>
</feature>
<name>A0AAV8VYI2_9CUCU</name>
<feature type="region of interest" description="Disordered" evidence="14">
    <location>
        <begin position="19"/>
        <end position="136"/>
    </location>
</feature>
<evidence type="ECO:0000256" key="2">
    <source>
        <dbReference type="ARBA" id="ARBA00007025"/>
    </source>
</evidence>
<feature type="region of interest" description="Disordered" evidence="14">
    <location>
        <begin position="809"/>
        <end position="916"/>
    </location>
</feature>
<evidence type="ECO:0000256" key="7">
    <source>
        <dbReference type="ARBA" id="ARBA00022801"/>
    </source>
</evidence>
<evidence type="ECO:0000256" key="8">
    <source>
        <dbReference type="ARBA" id="ARBA00022833"/>
    </source>
</evidence>
<gene>
    <name evidence="16" type="ORF">NQ315_016471</name>
</gene>
<feature type="compositionally biased region" description="Basic and acidic residues" evidence="14">
    <location>
        <begin position="39"/>
        <end position="49"/>
    </location>
</feature>
<dbReference type="InterPro" id="IPR025766">
    <property type="entry name" value="ADD"/>
</dbReference>
<feature type="region of interest" description="Disordered" evidence="14">
    <location>
        <begin position="154"/>
        <end position="207"/>
    </location>
</feature>
<dbReference type="PANTHER" id="PTHR46357:SF1">
    <property type="entry name" value="TRANSCRIPTIONAL REGULATOR ATRX"/>
    <property type="match status" value="1"/>
</dbReference>
<dbReference type="InterPro" id="IPR011011">
    <property type="entry name" value="Znf_FYVE_PHD"/>
</dbReference>
<feature type="compositionally biased region" description="Basic and acidic residues" evidence="14">
    <location>
        <begin position="83"/>
        <end position="92"/>
    </location>
</feature>
<evidence type="ECO:0000256" key="14">
    <source>
        <dbReference type="SAM" id="MobiDB-lite"/>
    </source>
</evidence>
<keyword evidence="8" id="KW-0862">Zinc</keyword>
<keyword evidence="9" id="KW-0067">ATP-binding</keyword>
<dbReference type="GO" id="GO:0008270">
    <property type="term" value="F:zinc ion binding"/>
    <property type="evidence" value="ECO:0007669"/>
    <property type="project" value="UniProtKB-KW"/>
</dbReference>
<dbReference type="PROSITE" id="PS51533">
    <property type="entry name" value="ADD"/>
    <property type="match status" value="1"/>
</dbReference>
<accession>A0AAV8VYI2</accession>
<dbReference type="InterPro" id="IPR013083">
    <property type="entry name" value="Znf_RING/FYVE/PHD"/>
</dbReference>
<evidence type="ECO:0000256" key="6">
    <source>
        <dbReference type="ARBA" id="ARBA00022771"/>
    </source>
</evidence>
<feature type="compositionally biased region" description="Pro residues" evidence="14">
    <location>
        <begin position="811"/>
        <end position="821"/>
    </location>
</feature>
<evidence type="ECO:0000256" key="5">
    <source>
        <dbReference type="ARBA" id="ARBA00022763"/>
    </source>
</evidence>
<keyword evidence="11" id="KW-0234">DNA repair</keyword>
<dbReference type="EMBL" id="JANEYG010000018">
    <property type="protein sequence ID" value="KAJ8919378.1"/>
    <property type="molecule type" value="Genomic_DNA"/>
</dbReference>
<keyword evidence="7" id="KW-0378">Hydrolase</keyword>
<evidence type="ECO:0000256" key="3">
    <source>
        <dbReference type="ARBA" id="ARBA00022723"/>
    </source>
</evidence>
<keyword evidence="6" id="KW-0863">Zinc-finger</keyword>
<feature type="compositionally biased region" description="Basic and acidic residues" evidence="14">
    <location>
        <begin position="174"/>
        <end position="202"/>
    </location>
</feature>
<feature type="compositionally biased region" description="Polar residues" evidence="14">
    <location>
        <begin position="593"/>
        <end position="602"/>
    </location>
</feature>
<dbReference type="Proteomes" id="UP001159042">
    <property type="component" value="Unassembled WGS sequence"/>
</dbReference>
<keyword evidence="5" id="KW-0227">DNA damage</keyword>
<feature type="compositionally biased region" description="Basic and acidic residues" evidence="14">
    <location>
        <begin position="825"/>
        <end position="846"/>
    </location>
</feature>
<feature type="compositionally biased region" description="Polar residues" evidence="14">
    <location>
        <begin position="161"/>
        <end position="173"/>
    </location>
</feature>
<dbReference type="Gene3D" id="3.30.40.10">
    <property type="entry name" value="Zinc/RING finger domain, C3HC4 (zinc finger)"/>
    <property type="match status" value="1"/>
</dbReference>
<feature type="domain" description="PHD-type" evidence="15">
    <location>
        <begin position="321"/>
        <end position="459"/>
    </location>
</feature>
<dbReference type="SUPFAM" id="SSF57903">
    <property type="entry name" value="FYVE/PHD zinc finger"/>
    <property type="match status" value="1"/>
</dbReference>
<keyword evidence="4" id="KW-0547">Nucleotide-binding</keyword>
<feature type="region of interest" description="Disordered" evidence="14">
    <location>
        <begin position="593"/>
        <end position="625"/>
    </location>
</feature>
<evidence type="ECO:0000256" key="12">
    <source>
        <dbReference type="ARBA" id="ARBA00023242"/>
    </source>
</evidence>
<comment type="subcellular location">
    <subcellularLocation>
        <location evidence="1">Nucleus</location>
    </subcellularLocation>
</comment>
<feature type="region of interest" description="Disordered" evidence="14">
    <location>
        <begin position="227"/>
        <end position="249"/>
    </location>
</feature>
<dbReference type="CDD" id="cd11726">
    <property type="entry name" value="ADDz_ATRX"/>
    <property type="match status" value="1"/>
</dbReference>
<comment type="catalytic activity">
    <reaction evidence="13">
        <text>ATP + H2O = ADP + phosphate + H(+)</text>
        <dbReference type="Rhea" id="RHEA:13065"/>
        <dbReference type="ChEBI" id="CHEBI:15377"/>
        <dbReference type="ChEBI" id="CHEBI:15378"/>
        <dbReference type="ChEBI" id="CHEBI:30616"/>
        <dbReference type="ChEBI" id="CHEBI:43474"/>
        <dbReference type="ChEBI" id="CHEBI:456216"/>
        <dbReference type="EC" id="3.6.4.12"/>
    </reaction>
</comment>
<proteinExistence type="inferred from homology"/>
<dbReference type="GO" id="GO:0006338">
    <property type="term" value="P:chromatin remodeling"/>
    <property type="evidence" value="ECO:0007669"/>
    <property type="project" value="TreeGrafter"/>
</dbReference>
<dbReference type="GO" id="GO:0003678">
    <property type="term" value="F:DNA helicase activity"/>
    <property type="evidence" value="ECO:0007669"/>
    <property type="project" value="UniProtKB-EC"/>
</dbReference>
<organism evidence="16 17">
    <name type="scientific">Exocentrus adspersus</name>
    <dbReference type="NCBI Taxonomy" id="1586481"/>
    <lineage>
        <taxon>Eukaryota</taxon>
        <taxon>Metazoa</taxon>
        <taxon>Ecdysozoa</taxon>
        <taxon>Arthropoda</taxon>
        <taxon>Hexapoda</taxon>
        <taxon>Insecta</taxon>
        <taxon>Pterygota</taxon>
        <taxon>Neoptera</taxon>
        <taxon>Endopterygota</taxon>
        <taxon>Coleoptera</taxon>
        <taxon>Polyphaga</taxon>
        <taxon>Cucujiformia</taxon>
        <taxon>Chrysomeloidea</taxon>
        <taxon>Cerambycidae</taxon>
        <taxon>Lamiinae</taxon>
        <taxon>Acanthocinini</taxon>
        <taxon>Exocentrus</taxon>
    </lineage>
</organism>
<feature type="compositionally biased region" description="Basic and acidic residues" evidence="14">
    <location>
        <begin position="19"/>
        <end position="32"/>
    </location>
</feature>
<evidence type="ECO:0000256" key="9">
    <source>
        <dbReference type="ARBA" id="ARBA00022840"/>
    </source>
</evidence>
<keyword evidence="3" id="KW-0479">Metal-binding</keyword>
<keyword evidence="17" id="KW-1185">Reference proteome</keyword>
<evidence type="ECO:0000256" key="11">
    <source>
        <dbReference type="ARBA" id="ARBA00023204"/>
    </source>
</evidence>
<sequence length="1001" mass="110749">MFERSISNYKRNIAKKSIEHKSSEAEENEKSCDIVSSSENKENAVDNIEKNLNGDADAFSKSINSPNVSSTNQEEGEQQSSSSDHDSLHNESSEVPCKNAKESHDTCEKSENQSSTADKHTNDVQIVSNTKDTKKNIRVGRTLNEIQDDPLFFVSDKTDESTSNAEINNGTTIENERKTEGCKDGSENNGVKDGESNTKSLDDNNTSEIISEEGDFPLLKETLSKRKDSVGGKETGVENGINDIDDDDDDDFDPSLLCPDIAMEVDEAPVITSSENIPSDGTKSPQLYDPVYSTYVDEMTGAEVSFNLTSEEHQLRHDTYGEKNPVQYTKIHCTACNVHLGSALDGQTNRFVHPLLKVLICKDCYHFYTSGEFEKDEDGSELYCRWCGQGGQVMCCSNCEMVFCKKCIRINFGRKKLTEIRDSDDWFCFRCNPAQLISLRVHCAEFMEYVRREISVALLKRKNWQTLVIQVNQKKKKRKIHHDPDYQPVFDKPELNKPNKSVPAPVRPEVQVVTSKPVSILPKTTDVNRNADLPMKITKGGIYRVGNTTFRPTTICSPSRPVVPTASSVVRPQLSGSGYLKIVPGAICTATPVRQPNQSGTGATVRPQTPCRPIRVPKPTPSPMKHEWFEKTVRSAARVNSNLSYTLTQLNRAQASATSVEALAVVHNKLQEILSSSINTLIQIRKNLRTEFIAGIKNIRFLPKPAMAQPRPQPTTSAQDDDVIFVSPSTSPVPPPLVISNSTNLPPSVTLTNTSATPKKTSVPEVPTTTLQLITGTNTTSSGERPLSFIRVKSLSALQNVTSECITIPDDPVPLPEPPLISPTHSKDVTVVEDSPKKDVDTEITKDSPIVIEDGADAVSSNTDSSPPKNDKPENKESVSRTEETNPVVDKDDDSSKENVSVKVCKKDKQDAVEQKNNETDLAIENTESSNKEVTEVINIADSSEDKSTNLNHTVEINDPSSAEMKKMLNAKVYLERSEKIDKLVKKKLDWKVIITQQNSE</sequence>
<dbReference type="GO" id="GO:0016787">
    <property type="term" value="F:hydrolase activity"/>
    <property type="evidence" value="ECO:0007669"/>
    <property type="project" value="UniProtKB-KW"/>
</dbReference>
<dbReference type="AlphaFoldDB" id="A0AAV8VYI2"/>
<feature type="compositionally biased region" description="Polar residues" evidence="14">
    <location>
        <begin position="859"/>
        <end position="868"/>
    </location>
</feature>